<reference evidence="3" key="2">
    <citation type="journal article" date="2007" name="Science">
        <title>Draft genome sequence of the sexually transmitted pathogen Trichomonas vaginalis.</title>
        <authorList>
            <person name="Carlton J.M."/>
            <person name="Hirt R.P."/>
            <person name="Silva J.C."/>
            <person name="Delcher A.L."/>
            <person name="Schatz M."/>
            <person name="Zhao Q."/>
            <person name="Wortman J.R."/>
            <person name="Bidwell S.L."/>
            <person name="Alsmark U.C.M."/>
            <person name="Besteiro S."/>
            <person name="Sicheritz-Ponten T."/>
            <person name="Noel C.J."/>
            <person name="Dacks J.B."/>
            <person name="Foster P.G."/>
            <person name="Simillion C."/>
            <person name="Van de Peer Y."/>
            <person name="Miranda-Saavedra D."/>
            <person name="Barton G.J."/>
            <person name="Westrop G.D."/>
            <person name="Mueller S."/>
            <person name="Dessi D."/>
            <person name="Fiori P.L."/>
            <person name="Ren Q."/>
            <person name="Paulsen I."/>
            <person name="Zhang H."/>
            <person name="Bastida-Corcuera F.D."/>
            <person name="Simoes-Barbosa A."/>
            <person name="Brown M.T."/>
            <person name="Hayes R.D."/>
            <person name="Mukherjee M."/>
            <person name="Okumura C.Y."/>
            <person name="Schneider R."/>
            <person name="Smith A.J."/>
            <person name="Vanacova S."/>
            <person name="Villalvazo M."/>
            <person name="Haas B.J."/>
            <person name="Pertea M."/>
            <person name="Feldblyum T.V."/>
            <person name="Utterback T.R."/>
            <person name="Shu C.L."/>
            <person name="Osoegawa K."/>
            <person name="de Jong P.J."/>
            <person name="Hrdy I."/>
            <person name="Horvathova L."/>
            <person name="Zubacova Z."/>
            <person name="Dolezal P."/>
            <person name="Malik S.B."/>
            <person name="Logsdon J.M. Jr."/>
            <person name="Henze K."/>
            <person name="Gupta A."/>
            <person name="Wang C.C."/>
            <person name="Dunne R.L."/>
            <person name="Upcroft J.A."/>
            <person name="Upcroft P."/>
            <person name="White O."/>
            <person name="Salzberg S.L."/>
            <person name="Tang P."/>
            <person name="Chiu C.-H."/>
            <person name="Lee Y.-S."/>
            <person name="Embley T.M."/>
            <person name="Coombs G.H."/>
            <person name="Mottram J.C."/>
            <person name="Tachezy J."/>
            <person name="Fraser-Liggett C.M."/>
            <person name="Johnson P.J."/>
        </authorList>
    </citation>
    <scope>NUCLEOTIDE SEQUENCE [LARGE SCALE GENOMIC DNA]</scope>
    <source>
        <strain evidence="3">G3</strain>
    </source>
</reference>
<feature type="compositionally biased region" description="Acidic residues" evidence="1">
    <location>
        <begin position="1088"/>
        <end position="1124"/>
    </location>
</feature>
<organism evidence="3 4">
    <name type="scientific">Trichomonas vaginalis (strain ATCC PRA-98 / G3)</name>
    <dbReference type="NCBI Taxonomy" id="412133"/>
    <lineage>
        <taxon>Eukaryota</taxon>
        <taxon>Metamonada</taxon>
        <taxon>Parabasalia</taxon>
        <taxon>Trichomonadida</taxon>
        <taxon>Trichomonadidae</taxon>
        <taxon>Trichomonas</taxon>
    </lineage>
</organism>
<evidence type="ECO:0000313" key="4">
    <source>
        <dbReference type="Proteomes" id="UP000001542"/>
    </source>
</evidence>
<keyword evidence="2" id="KW-0812">Transmembrane</keyword>
<dbReference type="KEGG" id="tva:5469003"/>
<feature type="compositionally biased region" description="Low complexity" evidence="1">
    <location>
        <begin position="1137"/>
        <end position="1186"/>
    </location>
</feature>
<protein>
    <submittedName>
        <fullName evidence="3">Uncharacterized protein</fullName>
    </submittedName>
</protein>
<feature type="transmembrane region" description="Helical" evidence="2">
    <location>
        <begin position="1657"/>
        <end position="1683"/>
    </location>
</feature>
<evidence type="ECO:0000313" key="3">
    <source>
        <dbReference type="EMBL" id="EAY23438.1"/>
    </source>
</evidence>
<keyword evidence="2" id="KW-0472">Membrane</keyword>
<dbReference type="EMBL" id="DS113178">
    <property type="protein sequence ID" value="EAY23438.1"/>
    <property type="molecule type" value="Genomic_DNA"/>
</dbReference>
<reference evidence="3" key="1">
    <citation type="submission" date="2006-10" db="EMBL/GenBank/DDBJ databases">
        <authorList>
            <person name="Amadeo P."/>
            <person name="Zhao Q."/>
            <person name="Wortman J."/>
            <person name="Fraser-Liggett C."/>
            <person name="Carlton J."/>
        </authorList>
    </citation>
    <scope>NUCLEOTIDE SEQUENCE</scope>
    <source>
        <strain evidence="3">G3</strain>
    </source>
</reference>
<name>A2D805_TRIV3</name>
<dbReference type="VEuPathDB" id="TrichDB:TVAGG3_1045670"/>
<evidence type="ECO:0000256" key="2">
    <source>
        <dbReference type="SAM" id="Phobius"/>
    </source>
</evidence>
<evidence type="ECO:0000256" key="1">
    <source>
        <dbReference type="SAM" id="MobiDB-lite"/>
    </source>
</evidence>
<feature type="region of interest" description="Disordered" evidence="1">
    <location>
        <begin position="1078"/>
        <end position="1208"/>
    </location>
</feature>
<keyword evidence="2" id="KW-1133">Transmembrane helix</keyword>
<dbReference type="InParanoid" id="A2D805"/>
<proteinExistence type="predicted"/>
<gene>
    <name evidence="3" type="ORF">TVAG_071020</name>
</gene>
<keyword evidence="4" id="KW-1185">Reference proteome</keyword>
<accession>A2D805</accession>
<dbReference type="VEuPathDB" id="TrichDB:TVAG_071020"/>
<dbReference type="Proteomes" id="UP000001542">
    <property type="component" value="Unassembled WGS sequence"/>
</dbReference>
<sequence length="1705" mass="196001">MDYTLYYSSDMNRNNVVYIRDINQNSIEHNLHEHRIHNISKTNFSLVVLNNIDNTGKFGIYTCKFSSSSVSTEGLMTGLFFGNIEHSISPNIQMKNLYIANFDKHTLNISNTEDTIIDFHSKEGFKSTIIIFNKQYFIGQNEVYDIQRPLFVRSSSGYHILYFKLILVEYGCKNSYIINGNGTSYFVNLQQTDGLICMHFVSYSDSRITVFDPEDVDLIRYGNNYMIDNSYSIERGVTLRINNTQRINSIAGVASIEAIESHPEKFSKGIFNKQFEISTYPKTTIHESREGFNEIDIQKDELVILSSNCEYYQNMILYLKSTNSLREININLEQKLRNRKSVYIQTSDAYCTIIYYFSKFDNDCYSFNMVNDKINQQYFMIAEPNKRHCIAMISTNETDMIFYTEDQVTKVDTIREYEKQTFKYIDFISNNETYIMVKETTIIGNEYISNQDNIYSEGKRLHEINGNYYIAHPGYNNVSLSKTSIIYPKENGFKVFVAFDTESDVHFIKSNKTGIISELDETLDVETQDSSIKFYLLVLPDGDYSYDFSFKPKYSQVYWNTSTVESNKKHILVLFGDLNYNDKQVIRTPEFPQDETFNVYESYIFGFNKTEISNTMKTLRTDCLIIEYISSSTKRSGIVGIYDIGFISPNYRSYDKILSHDENHKFDGFIDPVKVSLFTDLIYGPNSYIDSQFKTLVITYERDDNFNHFLYFNDEKNLMKCDHSPISKMIHSDKTFVIKSVSDYYSDTIYHLKMDKDCDTIDLLFNQYGNHFTVDPLHYKPNKKYCIATLTNEKTEITLKKYDYSDSSYSMFFSDTFNMEESFEISETKYKYKLYSMIKIITKNDCIFPYCGIIFARKSGSTKSKILHVRGFNHLFKGKSLVRQFFVAQLGHNSFSPQNFQVTTIKFPKSDKFNTFVVFHSRQYINESSKRAISSSIMNPDFISVFSGKYNIEFTVYQLAKDCNIKYNVNYFHDLFFTNAYTKENSKYCVIHLGTGEMTTVLFKDTKTSDLNKFSYYDSFSMESTPVIIKDEFTTLKYKKSFIIEYKVGESNPYGYVGISHSTPLYFYDKFDYPDDIDTITDETGSNTDDDPDTNKDDDDNDADNDEIDTNNDETDTNNDEIDPNPDGSGTDSHDGTNTNSNETYTDNYTNTNPGGTSTNTSQTNTNTDDKTNTNPGGISTNTNETNTDDKTNTNTGGTGSKSQETETNVKTRDYDVIISAKFGRNKARVSKYEVTTVITPVSSGKNGFVAFLNHNKFSFPGMSDIRVIIMPTGSFKVKGIHSNGILEFVIFALEKEDSTLDFIINQDKKQYLIDVGYKYFISNHLVVFIGSEDCDVISYLSFPISNNDKFKIDIYFSYTMDDKLDVIRETKLLHNVTFAVFRIVSNDIYKNSFIGISSIIAQKQIDKSHVSGNFHVSAFQHFFTSSTSVSPHVSLRPEIFHPRISIVNDMSTVKISPNSLVIFDPSIGEDYSIAALSNKVKINLTEMKKHAIVTKKETEISVKIIKKDTISRIPMNIYKLDYLQDKCNEMIISGGSEDITLCSKYRSRTMRCKYVISKDNKTCIFKSFNSLYSRSEIKSNKINIVETFTPDGTPIKQSMEDSNLSINSFFVSVINPPEDIDEQDFILTVNTKNQNNEIELPYSIQNDEIYEFEGKYMAGAISGWTIFAIFLIVVGVAIYSIYTQTKAAKVSAEECSESNNSPEC</sequence>
<dbReference type="RefSeq" id="XP_001584424.1">
    <property type="nucleotide sequence ID" value="XM_001584374.1"/>
</dbReference>